<dbReference type="GO" id="GO:0051707">
    <property type="term" value="P:response to other organism"/>
    <property type="evidence" value="ECO:0007669"/>
    <property type="project" value="UniProtKB-ARBA"/>
</dbReference>
<dbReference type="SMART" id="SM00365">
    <property type="entry name" value="LRR_SD22"/>
    <property type="match status" value="6"/>
</dbReference>
<evidence type="ECO:0000256" key="3">
    <source>
        <dbReference type="ARBA" id="ARBA00022475"/>
    </source>
</evidence>
<comment type="subcellular location">
    <subcellularLocation>
        <location evidence="1">Cell membrane</location>
        <topology evidence="1">Single-pass type I membrane protein</topology>
    </subcellularLocation>
</comment>
<feature type="chain" id="PRO_5045117190" evidence="12">
    <location>
        <begin position="25"/>
        <end position="1012"/>
    </location>
</feature>
<dbReference type="GO" id="GO:0005886">
    <property type="term" value="C:plasma membrane"/>
    <property type="evidence" value="ECO:0007669"/>
    <property type="project" value="UniProtKB-SubCell"/>
</dbReference>
<dbReference type="Gene3D" id="3.80.10.10">
    <property type="entry name" value="Ribonuclease Inhibitor"/>
    <property type="match status" value="4"/>
</dbReference>
<dbReference type="SMART" id="SM00369">
    <property type="entry name" value="LRR_TYP"/>
    <property type="match status" value="9"/>
</dbReference>
<dbReference type="PROSITE" id="PS51450">
    <property type="entry name" value="LRR"/>
    <property type="match status" value="2"/>
</dbReference>
<evidence type="ECO:0000256" key="6">
    <source>
        <dbReference type="ARBA" id="ARBA00022729"/>
    </source>
</evidence>
<dbReference type="InterPro" id="IPR001611">
    <property type="entry name" value="Leu-rich_rpt"/>
</dbReference>
<evidence type="ECO:0000256" key="9">
    <source>
        <dbReference type="ARBA" id="ARBA00023136"/>
    </source>
</evidence>
<dbReference type="GeneID" id="113706170"/>
<dbReference type="InterPro" id="IPR032675">
    <property type="entry name" value="LRR_dom_sf"/>
</dbReference>
<evidence type="ECO:0000256" key="1">
    <source>
        <dbReference type="ARBA" id="ARBA00004251"/>
    </source>
</evidence>
<dbReference type="PANTHER" id="PTHR48061:SF36">
    <property type="entry name" value="RECEPTOR-LIKE PROTEIN 12"/>
    <property type="match status" value="1"/>
</dbReference>
<evidence type="ECO:0000256" key="5">
    <source>
        <dbReference type="ARBA" id="ARBA00022692"/>
    </source>
</evidence>
<evidence type="ECO:0000256" key="11">
    <source>
        <dbReference type="SAM" id="Phobius"/>
    </source>
</evidence>
<evidence type="ECO:0000256" key="10">
    <source>
        <dbReference type="ARBA" id="ARBA00023180"/>
    </source>
</evidence>
<keyword evidence="5 11" id="KW-0812">Transmembrane</keyword>
<feature type="domain" description="Leucine-rich repeat-containing N-terminal plant-type" evidence="13">
    <location>
        <begin position="34"/>
        <end position="86"/>
    </location>
</feature>
<organism evidence="15 16">
    <name type="scientific">Coffea arabica</name>
    <name type="common">Arabian coffee</name>
    <dbReference type="NCBI Taxonomy" id="13443"/>
    <lineage>
        <taxon>Eukaryota</taxon>
        <taxon>Viridiplantae</taxon>
        <taxon>Streptophyta</taxon>
        <taxon>Embryophyta</taxon>
        <taxon>Tracheophyta</taxon>
        <taxon>Spermatophyta</taxon>
        <taxon>Magnoliopsida</taxon>
        <taxon>eudicotyledons</taxon>
        <taxon>Gunneridae</taxon>
        <taxon>Pentapetalae</taxon>
        <taxon>asterids</taxon>
        <taxon>lamiids</taxon>
        <taxon>Gentianales</taxon>
        <taxon>Rubiaceae</taxon>
        <taxon>Ixoroideae</taxon>
        <taxon>Gardenieae complex</taxon>
        <taxon>Bertiereae - Coffeeae clade</taxon>
        <taxon>Coffeeae</taxon>
        <taxon>Coffea</taxon>
    </lineage>
</organism>
<dbReference type="InterPro" id="IPR046956">
    <property type="entry name" value="RLP23-like"/>
</dbReference>
<reference evidence="16" key="2">
    <citation type="submission" date="2025-08" db="UniProtKB">
        <authorList>
            <consortium name="RefSeq"/>
        </authorList>
    </citation>
    <scope>IDENTIFICATION</scope>
    <source>
        <tissue evidence="16">Leaves</tissue>
    </source>
</reference>
<evidence type="ECO:0000256" key="7">
    <source>
        <dbReference type="ARBA" id="ARBA00022737"/>
    </source>
</evidence>
<dbReference type="Pfam" id="PF13855">
    <property type="entry name" value="LRR_8"/>
    <property type="match status" value="2"/>
</dbReference>
<comment type="similarity">
    <text evidence="2">Belongs to the RLP family.</text>
</comment>
<evidence type="ECO:0000313" key="16">
    <source>
        <dbReference type="RefSeq" id="XP_027083863.2"/>
    </source>
</evidence>
<keyword evidence="6 12" id="KW-0732">Signal</keyword>
<sequence>MEKQNWRCIISVHLLILHIAIASSFSVHHFCHYDEALALLQFKEQFKISASNEFSSDCSYFGQHPYPKITSWNESTDCCTWDGVTCHEITGHIIQLDLSCSQIEGVISPNSSLFGLSQLQKLNLAYNDFQQSRISRQFSGLTHLTHLNLSTSNFNGQIASEISHLSKLVLLDFSLHPPSSAILRLQKHDFQMLLRNLTKISVLCLSAVHIASEVPLNFSSSLTYLDLSSTGMHGKLPDHVFEIPNMQALVLGSNENLTGILPKFNSSISSLEVLDLSSTNLFGELPVSIGCLKSLNSLILFGCQFSGSLPESIGNLSKLTDLVLGSNNFVGQIPRSISNFVSLKTLDLSGNGFQGPIPDSFNNLQKLTSLSLSYNSLAGPLPPSVVNLTALVDVDIRFTLLSGPLPANASGLQELISLKITHNLLNGTLPPWLLHLPAVIFLDLAFNHFTGQLPDFTGNSSLTFVFLDHNKLQGPIPKSISTLRNLIWLDLSSNNLSGIVDLIMFLNMKNLVYLYLSSNRLACRIDNDVSLLNLGQLGLSSCGLKEFPGFIQNSKSLSYLDLSSNNIRQIPSWLTSTAWDSLTYLNLSYNAISTPFIPPWKSITVLDVRSNQLQGPLPISICNLEVLFFLDMSENKFSGEIPRCFGNFSSGLAVLNLKNNRLQGSIGMIFAPKNGLRYLGLQGNLFEGQLPRSLVKCEKLEVFDVGNNRINDTFPTWVENLKELKVLVLKSNRFFGTIDNNFKTKSKFKKLQIMDLSNNEFTGVVPIRLLTSLRAMMNSDRTESRAMYLDAGYIFYDNDYRYSLSISVKGLSMELPQIITTLTAIDLSSNRFSGEIDDVIGDLVDLKVLNLSNNRFSGYIPSSFGNLSSLESLDISCNQIDGEVPQQLTMMTSLEFLNLSQNHLVGRIPQGNQFNTFSNDSYKGNVGLCGLPLTKKCSESDFEVPPPLPIDQEEEQSDFFSGFTWKPVIIGYGFGVVLGLALGWLMFATGKPQWVVKFVEEARYQRRKQKTR</sequence>
<dbReference type="GO" id="GO:0006952">
    <property type="term" value="P:defense response"/>
    <property type="evidence" value="ECO:0007669"/>
    <property type="project" value="UniProtKB-ARBA"/>
</dbReference>
<dbReference type="SUPFAM" id="SSF52058">
    <property type="entry name" value="L domain-like"/>
    <property type="match status" value="3"/>
</dbReference>
<keyword evidence="9 11" id="KW-0472">Membrane</keyword>
<evidence type="ECO:0000256" key="4">
    <source>
        <dbReference type="ARBA" id="ARBA00022614"/>
    </source>
</evidence>
<feature type="signal peptide" evidence="12">
    <location>
        <begin position="1"/>
        <end position="24"/>
    </location>
</feature>
<evidence type="ECO:0000259" key="14">
    <source>
        <dbReference type="Pfam" id="PF23598"/>
    </source>
</evidence>
<dbReference type="PANTHER" id="PTHR48061">
    <property type="entry name" value="LEUCINE-RICH REPEAT RECEPTOR PROTEIN KINASE EMS1-LIKE-RELATED"/>
    <property type="match status" value="1"/>
</dbReference>
<keyword evidence="7" id="KW-0677">Repeat</keyword>
<evidence type="ECO:0000256" key="2">
    <source>
        <dbReference type="ARBA" id="ARBA00009592"/>
    </source>
</evidence>
<gene>
    <name evidence="16" type="primary">LOC113706170</name>
</gene>
<evidence type="ECO:0000256" key="12">
    <source>
        <dbReference type="SAM" id="SignalP"/>
    </source>
</evidence>
<accession>A0A6P6TZZ3</accession>
<dbReference type="Proteomes" id="UP001652660">
    <property type="component" value="Chromosome 8e"/>
</dbReference>
<keyword evidence="3" id="KW-1003">Cell membrane</keyword>
<dbReference type="PRINTS" id="PR00019">
    <property type="entry name" value="LEURICHRPT"/>
</dbReference>
<keyword evidence="8 11" id="KW-1133">Transmembrane helix</keyword>
<evidence type="ECO:0000313" key="15">
    <source>
        <dbReference type="Proteomes" id="UP001652660"/>
    </source>
</evidence>
<keyword evidence="4" id="KW-0433">Leucine-rich repeat</keyword>
<keyword evidence="15" id="KW-1185">Reference proteome</keyword>
<name>A0A6P6TZZ3_COFAR</name>
<dbReference type="Pfam" id="PF23598">
    <property type="entry name" value="LRR_14"/>
    <property type="match status" value="1"/>
</dbReference>
<dbReference type="OrthoDB" id="442066at2759"/>
<dbReference type="Pfam" id="PF00560">
    <property type="entry name" value="LRR_1"/>
    <property type="match status" value="3"/>
</dbReference>
<proteinExistence type="inferred from homology"/>
<dbReference type="InterPro" id="IPR003591">
    <property type="entry name" value="Leu-rich_rpt_typical-subtyp"/>
</dbReference>
<feature type="transmembrane region" description="Helical" evidence="11">
    <location>
        <begin position="969"/>
        <end position="987"/>
    </location>
</feature>
<feature type="domain" description="Disease resistance R13L4/SHOC-2-like LRR" evidence="14">
    <location>
        <begin position="269"/>
        <end position="449"/>
    </location>
</feature>
<evidence type="ECO:0000256" key="8">
    <source>
        <dbReference type="ARBA" id="ARBA00022989"/>
    </source>
</evidence>
<reference evidence="15" key="1">
    <citation type="journal article" date="2025" name="Foods">
        <title>Unveiling the Microbial Signatures of Arabica Coffee Cherries: Insights into Ripeness Specific Diversity, Functional Traits, and Implications for Quality and Safety.</title>
        <authorList>
            <consortium name="RefSeq"/>
            <person name="Tenea G.N."/>
            <person name="Cifuentes V."/>
            <person name="Reyes P."/>
            <person name="Cevallos-Vallejos M."/>
        </authorList>
    </citation>
    <scope>NUCLEOTIDE SEQUENCE [LARGE SCALE GENOMIC DNA]</scope>
</reference>
<dbReference type="InterPro" id="IPR013210">
    <property type="entry name" value="LRR_N_plant-typ"/>
</dbReference>
<evidence type="ECO:0000259" key="13">
    <source>
        <dbReference type="Pfam" id="PF08263"/>
    </source>
</evidence>
<dbReference type="RefSeq" id="XP_027083863.2">
    <property type="nucleotide sequence ID" value="XM_027228062.2"/>
</dbReference>
<dbReference type="InterPro" id="IPR055414">
    <property type="entry name" value="LRR_R13L4/SHOC2-like"/>
</dbReference>
<keyword evidence="10" id="KW-0325">Glycoprotein</keyword>
<protein>
    <submittedName>
        <fullName evidence="16">Receptor-like protein 7</fullName>
    </submittedName>
</protein>
<dbReference type="Pfam" id="PF08263">
    <property type="entry name" value="LRRNT_2"/>
    <property type="match status" value="1"/>
</dbReference>
<dbReference type="AlphaFoldDB" id="A0A6P6TZZ3"/>